<organism evidence="1 2">
    <name type="scientific">Brachionus plicatilis</name>
    <name type="common">Marine rotifer</name>
    <name type="synonym">Brachionus muelleri</name>
    <dbReference type="NCBI Taxonomy" id="10195"/>
    <lineage>
        <taxon>Eukaryota</taxon>
        <taxon>Metazoa</taxon>
        <taxon>Spiralia</taxon>
        <taxon>Gnathifera</taxon>
        <taxon>Rotifera</taxon>
        <taxon>Eurotatoria</taxon>
        <taxon>Monogononta</taxon>
        <taxon>Pseudotrocha</taxon>
        <taxon>Ploima</taxon>
        <taxon>Brachionidae</taxon>
        <taxon>Brachionus</taxon>
    </lineage>
</organism>
<comment type="caution">
    <text evidence="1">The sequence shown here is derived from an EMBL/GenBank/DDBJ whole genome shotgun (WGS) entry which is preliminary data.</text>
</comment>
<evidence type="ECO:0000313" key="1">
    <source>
        <dbReference type="EMBL" id="RNA11988.1"/>
    </source>
</evidence>
<gene>
    <name evidence="1" type="ORF">BpHYR1_024313</name>
</gene>
<accession>A0A3M7QM18</accession>
<dbReference type="AlphaFoldDB" id="A0A3M7QM18"/>
<protein>
    <submittedName>
        <fullName evidence="1">Uncharacterized protein</fullName>
    </submittedName>
</protein>
<proteinExistence type="predicted"/>
<keyword evidence="2" id="KW-1185">Reference proteome</keyword>
<reference evidence="1 2" key="1">
    <citation type="journal article" date="2018" name="Sci. Rep.">
        <title>Genomic signatures of local adaptation to the degree of environmental predictability in rotifers.</title>
        <authorList>
            <person name="Franch-Gras L."/>
            <person name="Hahn C."/>
            <person name="Garcia-Roger E.M."/>
            <person name="Carmona M.J."/>
            <person name="Serra M."/>
            <person name="Gomez A."/>
        </authorList>
    </citation>
    <scope>NUCLEOTIDE SEQUENCE [LARGE SCALE GENOMIC DNA]</scope>
    <source>
        <strain evidence="1">HYR1</strain>
    </source>
</reference>
<dbReference type="EMBL" id="REGN01005793">
    <property type="protein sequence ID" value="RNA11988.1"/>
    <property type="molecule type" value="Genomic_DNA"/>
</dbReference>
<dbReference type="Proteomes" id="UP000276133">
    <property type="component" value="Unassembled WGS sequence"/>
</dbReference>
<sequence length="212" mass="24648">MDAKNPPPVHSSLIRSIPSTSNIQSHPIHQSIDQRHRNQDMIRQTIAYTMEHQLTLLKVSVLVLHLKKTMLKKLEQTNKQTGNQRLLLQFPTELRSYVKLQKEITRCRPQAKILNAYINSRNQLVIDPKHKKTQITYEKTGHKTPSFMVTNQPQNIIKAIINDSVTYFSITKDKKIKLGHSIIRVAPWKSDRSKTRSVFQLPKIRSFLSKRP</sequence>
<evidence type="ECO:0000313" key="2">
    <source>
        <dbReference type="Proteomes" id="UP000276133"/>
    </source>
</evidence>
<name>A0A3M7QM18_BRAPC</name>